<protein>
    <submittedName>
        <fullName evidence="3">DUF4825 domain-containing protein</fullName>
    </submittedName>
</protein>
<dbReference type="RefSeq" id="WP_285749252.1">
    <property type="nucleotide sequence ID" value="NZ_CP127162.1"/>
</dbReference>
<evidence type="ECO:0000313" key="4">
    <source>
        <dbReference type="Proteomes" id="UP001236415"/>
    </source>
</evidence>
<name>A0ABY8X9V5_9BACL</name>
<keyword evidence="4" id="KW-1185">Reference proteome</keyword>
<feature type="signal peptide" evidence="1">
    <location>
        <begin position="1"/>
        <end position="20"/>
    </location>
</feature>
<accession>A0ABY8X9V5</accession>
<reference evidence="3 4" key="1">
    <citation type="submission" date="2023-06" db="EMBL/GenBank/DDBJ databases">
        <title>Paenibacillus polygonum sp. nov., an endophytic bacterium, isolated from Polygonum lapathifolium L. in Nanji Wetland National Nature Reserve, South of Poyang Lake, Jiangxi Province, China.</title>
        <authorList>
            <person name="Yu Z."/>
        </authorList>
    </citation>
    <scope>NUCLEOTIDE SEQUENCE [LARGE SCALE GENOMIC DNA]</scope>
    <source>
        <strain evidence="3 4">C31</strain>
    </source>
</reference>
<organism evidence="3 4">
    <name type="scientific">Paenibacillus polygoni</name>
    <dbReference type="NCBI Taxonomy" id="3050112"/>
    <lineage>
        <taxon>Bacteria</taxon>
        <taxon>Bacillati</taxon>
        <taxon>Bacillota</taxon>
        <taxon>Bacilli</taxon>
        <taxon>Bacillales</taxon>
        <taxon>Paenibacillaceae</taxon>
        <taxon>Paenibacillus</taxon>
    </lineage>
</organism>
<dbReference type="Pfam" id="PF16107">
    <property type="entry name" value="DUF4825"/>
    <property type="match status" value="1"/>
</dbReference>
<gene>
    <name evidence="3" type="ORF">QPK24_10280</name>
</gene>
<dbReference type="InterPro" id="IPR032250">
    <property type="entry name" value="DUF4825"/>
</dbReference>
<dbReference type="Proteomes" id="UP001236415">
    <property type="component" value="Chromosome"/>
</dbReference>
<keyword evidence="1" id="KW-0732">Signal</keyword>
<feature type="domain" description="DUF4825" evidence="2">
    <location>
        <begin position="38"/>
        <end position="122"/>
    </location>
</feature>
<evidence type="ECO:0000256" key="1">
    <source>
        <dbReference type="SAM" id="SignalP"/>
    </source>
</evidence>
<dbReference type="PROSITE" id="PS51257">
    <property type="entry name" value="PROKAR_LIPOPROTEIN"/>
    <property type="match status" value="1"/>
</dbReference>
<evidence type="ECO:0000313" key="3">
    <source>
        <dbReference type="EMBL" id="WIV21479.1"/>
    </source>
</evidence>
<feature type="chain" id="PRO_5045701832" evidence="1">
    <location>
        <begin position="21"/>
        <end position="164"/>
    </location>
</feature>
<sequence>MLKLSSFLLLVFLIMSGCNTKSGNEESLGIIDAYAGDLLDFKDAYVGNASAVGNIVSRVESAEQFKGFELKTDEEPYGIILNYDGNDAEKNHKKTVVYNATFLFALIQNVDWVTFNFTNEEYTIMKEKLKSWYGEDFTEIQNEDEMKICIQKHLDDDKLNQLFR</sequence>
<dbReference type="EMBL" id="CP127162">
    <property type="protein sequence ID" value="WIV21479.1"/>
    <property type="molecule type" value="Genomic_DNA"/>
</dbReference>
<evidence type="ECO:0000259" key="2">
    <source>
        <dbReference type="Pfam" id="PF16107"/>
    </source>
</evidence>
<proteinExistence type="predicted"/>